<sequence>MNKSAARVLGAAALGAAFAAAGAGSASAVGLPLDSAAGALPANVALDSVTDAVPAAQKAVGGLLDQKQGGSAVKAAGSNLLGGLPAGGVTGALPIGR</sequence>
<keyword evidence="1" id="KW-0732">Signal</keyword>
<reference evidence="2 3" key="1">
    <citation type="submission" date="2017-09" db="EMBL/GenBank/DDBJ databases">
        <authorList>
            <person name="Lee N."/>
            <person name="Cho B.-K."/>
        </authorList>
    </citation>
    <scope>NUCLEOTIDE SEQUENCE [LARGE SCALE GENOMIC DNA]</scope>
    <source>
        <strain evidence="2 3">ATCC 12769</strain>
    </source>
</reference>
<dbReference type="OrthoDB" id="4337084at2"/>
<dbReference type="AlphaFoldDB" id="A0A5J6F9K3"/>
<evidence type="ECO:0000256" key="1">
    <source>
        <dbReference type="SAM" id="SignalP"/>
    </source>
</evidence>
<evidence type="ECO:0000313" key="2">
    <source>
        <dbReference type="EMBL" id="QEU72673.1"/>
    </source>
</evidence>
<proteinExistence type="predicted"/>
<evidence type="ECO:0000313" key="3">
    <source>
        <dbReference type="Proteomes" id="UP000326178"/>
    </source>
</evidence>
<dbReference type="RefSeq" id="WP_150488024.1">
    <property type="nucleotide sequence ID" value="NZ_BMUV01000001.1"/>
</dbReference>
<organism evidence="2 3">
    <name type="scientific">Streptomyces nitrosporeus</name>
    <dbReference type="NCBI Taxonomy" id="28894"/>
    <lineage>
        <taxon>Bacteria</taxon>
        <taxon>Bacillati</taxon>
        <taxon>Actinomycetota</taxon>
        <taxon>Actinomycetes</taxon>
        <taxon>Kitasatosporales</taxon>
        <taxon>Streptomycetaceae</taxon>
        <taxon>Streptomyces</taxon>
    </lineage>
</organism>
<feature type="chain" id="PRO_5023804822" description="ATP-binding protein" evidence="1">
    <location>
        <begin position="29"/>
        <end position="97"/>
    </location>
</feature>
<name>A0A5J6F9K3_9ACTN</name>
<feature type="signal peptide" evidence="1">
    <location>
        <begin position="1"/>
        <end position="28"/>
    </location>
</feature>
<keyword evidence="3" id="KW-1185">Reference proteome</keyword>
<gene>
    <name evidence="2" type="ORF">CP967_12320</name>
</gene>
<dbReference type="Proteomes" id="UP000326178">
    <property type="component" value="Chromosome"/>
</dbReference>
<evidence type="ECO:0008006" key="4">
    <source>
        <dbReference type="Google" id="ProtNLM"/>
    </source>
</evidence>
<accession>A0A5J6F9K3</accession>
<protein>
    <recommendedName>
        <fullName evidence="4">ATP-binding protein</fullName>
    </recommendedName>
</protein>
<dbReference type="KEGG" id="snk:CP967_12320"/>
<dbReference type="EMBL" id="CP023702">
    <property type="protein sequence ID" value="QEU72673.1"/>
    <property type="molecule type" value="Genomic_DNA"/>
</dbReference>